<dbReference type="RefSeq" id="WP_305005540.1">
    <property type="nucleotide sequence ID" value="NZ_JAUQSY010000003.1"/>
</dbReference>
<dbReference type="Gene3D" id="3.30.450.20">
    <property type="entry name" value="PAS domain"/>
    <property type="match status" value="1"/>
</dbReference>
<comment type="caution">
    <text evidence="7">The sequence shown here is derived from an EMBL/GenBank/DDBJ whole genome shotgun (WGS) entry which is preliminary data.</text>
</comment>
<dbReference type="InterPro" id="IPR052162">
    <property type="entry name" value="Sensor_kinase/Photoreceptor"/>
</dbReference>
<evidence type="ECO:0000256" key="5">
    <source>
        <dbReference type="ARBA" id="ARBA00022777"/>
    </source>
</evidence>
<dbReference type="InterPro" id="IPR013655">
    <property type="entry name" value="PAS_fold_3"/>
</dbReference>
<sequence length="165" mass="18769">MNTTTSDFERLQLAVDAAGVGTWDLNVPTGELIWSAHCKAIFGLPPTAEVTYADFLEGLHPDDRAPSDAAVQQALDPAGPGTYDIEYRTRWRENGPTRWARATGRAFFNDDRTQALRFIGTITDVTEYKSMIERITAAYEDLETKVIFRTLELEQEIRQLREERR</sequence>
<name>A0ABT9B8U1_9BACT</name>
<dbReference type="PANTHER" id="PTHR43304:SF1">
    <property type="entry name" value="PAC DOMAIN-CONTAINING PROTEIN"/>
    <property type="match status" value="1"/>
</dbReference>
<organism evidence="7 8">
    <name type="scientific">Hymenobacter aranciens</name>
    <dbReference type="NCBI Taxonomy" id="3063996"/>
    <lineage>
        <taxon>Bacteria</taxon>
        <taxon>Pseudomonadati</taxon>
        <taxon>Bacteroidota</taxon>
        <taxon>Cytophagia</taxon>
        <taxon>Cytophagales</taxon>
        <taxon>Hymenobacteraceae</taxon>
        <taxon>Hymenobacter</taxon>
    </lineage>
</organism>
<evidence type="ECO:0000259" key="6">
    <source>
        <dbReference type="PROSITE" id="PS50113"/>
    </source>
</evidence>
<dbReference type="SMART" id="SM00091">
    <property type="entry name" value="PAS"/>
    <property type="match status" value="1"/>
</dbReference>
<dbReference type="InterPro" id="IPR035965">
    <property type="entry name" value="PAS-like_dom_sf"/>
</dbReference>
<keyword evidence="3" id="KW-0597">Phosphoprotein</keyword>
<keyword evidence="8" id="KW-1185">Reference proteome</keyword>
<comment type="catalytic activity">
    <reaction evidence="1">
        <text>ATP + protein L-histidine = ADP + protein N-phospho-L-histidine.</text>
        <dbReference type="EC" id="2.7.13.3"/>
    </reaction>
</comment>
<dbReference type="EMBL" id="JAUQSY010000003">
    <property type="protein sequence ID" value="MDO7874225.1"/>
    <property type="molecule type" value="Genomic_DNA"/>
</dbReference>
<evidence type="ECO:0000313" key="8">
    <source>
        <dbReference type="Proteomes" id="UP001176429"/>
    </source>
</evidence>
<evidence type="ECO:0000256" key="3">
    <source>
        <dbReference type="ARBA" id="ARBA00022553"/>
    </source>
</evidence>
<dbReference type="Pfam" id="PF08447">
    <property type="entry name" value="PAS_3"/>
    <property type="match status" value="1"/>
</dbReference>
<proteinExistence type="predicted"/>
<keyword evidence="5" id="KW-0418">Kinase</keyword>
<dbReference type="Proteomes" id="UP001176429">
    <property type="component" value="Unassembled WGS sequence"/>
</dbReference>
<accession>A0ABT9B8U1</accession>
<dbReference type="Gene3D" id="2.10.70.100">
    <property type="match status" value="1"/>
</dbReference>
<reference evidence="7" key="1">
    <citation type="submission" date="2023-07" db="EMBL/GenBank/DDBJ databases">
        <authorList>
            <person name="Kim M.K."/>
        </authorList>
    </citation>
    <scope>NUCLEOTIDE SEQUENCE</scope>
    <source>
        <strain evidence="7">ASUV-10-1</strain>
    </source>
</reference>
<keyword evidence="4" id="KW-0808">Transferase</keyword>
<dbReference type="PROSITE" id="PS50113">
    <property type="entry name" value="PAC"/>
    <property type="match status" value="1"/>
</dbReference>
<dbReference type="NCBIfam" id="TIGR00229">
    <property type="entry name" value="sensory_box"/>
    <property type="match status" value="1"/>
</dbReference>
<dbReference type="PANTHER" id="PTHR43304">
    <property type="entry name" value="PHYTOCHROME-LIKE PROTEIN CPH1"/>
    <property type="match status" value="1"/>
</dbReference>
<feature type="domain" description="PAC" evidence="6">
    <location>
        <begin position="83"/>
        <end position="137"/>
    </location>
</feature>
<evidence type="ECO:0000313" key="7">
    <source>
        <dbReference type="EMBL" id="MDO7874225.1"/>
    </source>
</evidence>
<dbReference type="EC" id="2.7.13.3" evidence="2"/>
<evidence type="ECO:0000256" key="1">
    <source>
        <dbReference type="ARBA" id="ARBA00000085"/>
    </source>
</evidence>
<evidence type="ECO:0000256" key="2">
    <source>
        <dbReference type="ARBA" id="ARBA00012438"/>
    </source>
</evidence>
<dbReference type="CDD" id="cd00130">
    <property type="entry name" value="PAS"/>
    <property type="match status" value="1"/>
</dbReference>
<dbReference type="InterPro" id="IPR000014">
    <property type="entry name" value="PAS"/>
</dbReference>
<gene>
    <name evidence="7" type="ORF">Q5H93_05730</name>
</gene>
<evidence type="ECO:0000256" key="4">
    <source>
        <dbReference type="ARBA" id="ARBA00022679"/>
    </source>
</evidence>
<dbReference type="SUPFAM" id="SSF55785">
    <property type="entry name" value="PYP-like sensor domain (PAS domain)"/>
    <property type="match status" value="1"/>
</dbReference>
<dbReference type="InterPro" id="IPR000700">
    <property type="entry name" value="PAS-assoc_C"/>
</dbReference>
<protein>
    <recommendedName>
        <fullName evidence="2">histidine kinase</fullName>
        <ecNumber evidence="2">2.7.13.3</ecNumber>
    </recommendedName>
</protein>